<evidence type="ECO:0000313" key="3">
    <source>
        <dbReference type="Proteomes" id="UP000242474"/>
    </source>
</evidence>
<organism evidence="2 3">
    <name type="scientific">Coemansia reversa (strain ATCC 12441 / NRRL 1564)</name>
    <dbReference type="NCBI Taxonomy" id="763665"/>
    <lineage>
        <taxon>Eukaryota</taxon>
        <taxon>Fungi</taxon>
        <taxon>Fungi incertae sedis</taxon>
        <taxon>Zoopagomycota</taxon>
        <taxon>Kickxellomycotina</taxon>
        <taxon>Kickxellomycetes</taxon>
        <taxon>Kickxellales</taxon>
        <taxon>Kickxellaceae</taxon>
        <taxon>Coemansia</taxon>
    </lineage>
</organism>
<name>A0A2G5BG28_COERN</name>
<evidence type="ECO:0000256" key="1">
    <source>
        <dbReference type="SAM" id="SignalP"/>
    </source>
</evidence>
<evidence type="ECO:0008006" key="4">
    <source>
        <dbReference type="Google" id="ProtNLM"/>
    </source>
</evidence>
<keyword evidence="3" id="KW-1185">Reference proteome</keyword>
<proteinExistence type="predicted"/>
<reference evidence="2 3" key="1">
    <citation type="journal article" date="2015" name="Genome Biol. Evol.">
        <title>Phylogenomic analyses indicate that early fungi evolved digesting cell walls of algal ancestors of land plants.</title>
        <authorList>
            <person name="Chang Y."/>
            <person name="Wang S."/>
            <person name="Sekimoto S."/>
            <person name="Aerts A.L."/>
            <person name="Choi C."/>
            <person name="Clum A."/>
            <person name="LaButti K.M."/>
            <person name="Lindquist E.A."/>
            <person name="Yee Ngan C."/>
            <person name="Ohm R.A."/>
            <person name="Salamov A.A."/>
            <person name="Grigoriev I.V."/>
            <person name="Spatafora J.W."/>
            <person name="Berbee M.L."/>
        </authorList>
    </citation>
    <scope>NUCLEOTIDE SEQUENCE [LARGE SCALE GENOMIC DNA]</scope>
    <source>
        <strain evidence="2 3">NRRL 1564</strain>
    </source>
</reference>
<feature type="non-terminal residue" evidence="2">
    <location>
        <position position="129"/>
    </location>
</feature>
<accession>A0A2G5BG28</accession>
<gene>
    <name evidence="2" type="ORF">COEREDRAFT_80272</name>
</gene>
<sequence>MAKGKTLPAFWMTTATWSLSLAMCVSVQNPPAVAVIRNSKVNCQIKPSTGCTRDPPPLLHHPTCLAIIKNAWVSLILFSVLSRFLYKESFNSHMSFIVFKTSFDTQGVFNICTTIPNANSFTKKKPKSL</sequence>
<keyword evidence="1" id="KW-0732">Signal</keyword>
<feature type="signal peptide" evidence="1">
    <location>
        <begin position="1"/>
        <end position="22"/>
    </location>
</feature>
<protein>
    <recommendedName>
        <fullName evidence="4">Secreted protein</fullName>
    </recommendedName>
</protein>
<evidence type="ECO:0000313" key="2">
    <source>
        <dbReference type="EMBL" id="PIA17974.1"/>
    </source>
</evidence>
<dbReference type="EMBL" id="KZ303492">
    <property type="protein sequence ID" value="PIA17974.1"/>
    <property type="molecule type" value="Genomic_DNA"/>
</dbReference>
<dbReference type="Proteomes" id="UP000242474">
    <property type="component" value="Unassembled WGS sequence"/>
</dbReference>
<dbReference type="AlphaFoldDB" id="A0A2G5BG28"/>
<feature type="chain" id="PRO_5013606217" description="Secreted protein" evidence="1">
    <location>
        <begin position="23"/>
        <end position="129"/>
    </location>
</feature>